<evidence type="ECO:0000313" key="2">
    <source>
        <dbReference type="EMBL" id="OCH86777.1"/>
    </source>
</evidence>
<evidence type="ECO:0000313" key="3">
    <source>
        <dbReference type="Proteomes" id="UP000250043"/>
    </source>
</evidence>
<gene>
    <name evidence="2" type="ORF">OBBRIDRAFT_204369</name>
</gene>
<dbReference type="Proteomes" id="UP000250043">
    <property type="component" value="Unassembled WGS sequence"/>
</dbReference>
<feature type="region of interest" description="Disordered" evidence="1">
    <location>
        <begin position="247"/>
        <end position="285"/>
    </location>
</feature>
<dbReference type="EMBL" id="KV722512">
    <property type="protein sequence ID" value="OCH86777.1"/>
    <property type="molecule type" value="Genomic_DNA"/>
</dbReference>
<evidence type="ECO:0000256" key="1">
    <source>
        <dbReference type="SAM" id="MobiDB-lite"/>
    </source>
</evidence>
<reference evidence="2 3" key="1">
    <citation type="submission" date="2016-07" db="EMBL/GenBank/DDBJ databases">
        <title>Draft genome of the white-rot fungus Obba rivulosa 3A-2.</title>
        <authorList>
            <consortium name="DOE Joint Genome Institute"/>
            <person name="Miettinen O."/>
            <person name="Riley R."/>
            <person name="Acob R."/>
            <person name="Barry K."/>
            <person name="Cullen D."/>
            <person name="De Vries R."/>
            <person name="Hainaut M."/>
            <person name="Hatakka A."/>
            <person name="Henrissat B."/>
            <person name="Hilden K."/>
            <person name="Kuo R."/>
            <person name="Labutti K."/>
            <person name="Lipzen A."/>
            <person name="Makela M.R."/>
            <person name="Sandor L."/>
            <person name="Spatafora J.W."/>
            <person name="Grigoriev I.V."/>
            <person name="Hibbett D.S."/>
        </authorList>
    </citation>
    <scope>NUCLEOTIDE SEQUENCE [LARGE SCALE GENOMIC DNA]</scope>
    <source>
        <strain evidence="2 3">3A-2</strain>
    </source>
</reference>
<proteinExistence type="predicted"/>
<protein>
    <submittedName>
        <fullName evidence="2">Uncharacterized protein</fullName>
    </submittedName>
</protein>
<sequence length="285" mass="30751">MPGPRHRWKHPKAFESYSCGLLDGHKYRVHVVASLSQRGASSSSSFMTTTSPSVVDLDDGDNHIVFTGAWVHQVGDPPNPLAFDNTLTYTEEVGATASFTFVGTSVSIIGALGPIGTCCESSTYAIDGGTPGSYVNTTTTEFTGYGVQYYTSPSLQEGQHTLLITNFGDVLWLHYLRVSVSSPMSASSPASGPSSVSVSSPLLVLRLPLPAVAPQPSIHRRQALRLAARCILPPHRLHRLRRSCRRRCRSPGSRQNKLPPPCSPLEPPRCHLLGQHQAPATPAYP</sequence>
<organism evidence="2 3">
    <name type="scientific">Obba rivulosa</name>
    <dbReference type="NCBI Taxonomy" id="1052685"/>
    <lineage>
        <taxon>Eukaryota</taxon>
        <taxon>Fungi</taxon>
        <taxon>Dikarya</taxon>
        <taxon>Basidiomycota</taxon>
        <taxon>Agaricomycotina</taxon>
        <taxon>Agaricomycetes</taxon>
        <taxon>Polyporales</taxon>
        <taxon>Gelatoporiaceae</taxon>
        <taxon>Obba</taxon>
    </lineage>
</organism>
<keyword evidence="3" id="KW-1185">Reference proteome</keyword>
<dbReference type="Gene3D" id="2.60.120.260">
    <property type="entry name" value="Galactose-binding domain-like"/>
    <property type="match status" value="1"/>
</dbReference>
<accession>A0A8E2ARF9</accession>
<name>A0A8E2ARF9_9APHY</name>
<dbReference type="AlphaFoldDB" id="A0A8E2ARF9"/>
<dbReference type="OrthoDB" id="3265734at2759"/>
<feature type="compositionally biased region" description="Pro residues" evidence="1">
    <location>
        <begin position="258"/>
        <end position="267"/>
    </location>
</feature>